<evidence type="ECO:0000313" key="4">
    <source>
        <dbReference type="Proteomes" id="UP000050465"/>
    </source>
</evidence>
<dbReference type="EMBL" id="LJZR01000018">
    <property type="protein sequence ID" value="KPQ34674.1"/>
    <property type="molecule type" value="Genomic_DNA"/>
</dbReference>
<feature type="signal peptide" evidence="2">
    <location>
        <begin position="1"/>
        <end position="22"/>
    </location>
</feature>
<dbReference type="AlphaFoldDB" id="A0A0N8KMU0"/>
<evidence type="ECO:0000256" key="2">
    <source>
        <dbReference type="SAM" id="SignalP"/>
    </source>
</evidence>
<evidence type="ECO:0000256" key="1">
    <source>
        <dbReference type="SAM" id="MobiDB-lite"/>
    </source>
</evidence>
<protein>
    <submittedName>
        <fullName evidence="3">Uncharacterized protein</fullName>
    </submittedName>
</protein>
<feature type="chain" id="PRO_5006028086" evidence="2">
    <location>
        <begin position="23"/>
        <end position="59"/>
    </location>
</feature>
<evidence type="ECO:0000313" key="3">
    <source>
        <dbReference type="EMBL" id="KPQ34674.1"/>
    </source>
</evidence>
<sequence length="59" mass="6148">MAIVFGLLIVGWLVAFALGAQAGFDNQPAAAQPSPAQSVSQRDLRGVEATTYREPASMA</sequence>
<feature type="compositionally biased region" description="Low complexity" evidence="1">
    <location>
        <begin position="27"/>
        <end position="41"/>
    </location>
</feature>
<reference evidence="3 4" key="1">
    <citation type="submission" date="2015-09" db="EMBL/GenBank/DDBJ databases">
        <title>Identification and resolution of microdiversity through metagenomic sequencing of parallel consortia.</title>
        <authorList>
            <person name="Nelson W.C."/>
            <person name="Romine M.F."/>
            <person name="Lindemann S.R."/>
        </authorList>
    </citation>
    <scope>NUCLEOTIDE SEQUENCE [LARGE SCALE GENOMIC DNA]</scope>
    <source>
        <strain evidence="3">Ana</strain>
    </source>
</reference>
<dbReference type="Proteomes" id="UP000050465">
    <property type="component" value="Unassembled WGS sequence"/>
</dbReference>
<feature type="region of interest" description="Disordered" evidence="1">
    <location>
        <begin position="27"/>
        <end position="59"/>
    </location>
</feature>
<name>A0A0N8KMU0_9CYAN</name>
<accession>A0A0N8KMU0</accession>
<comment type="caution">
    <text evidence="3">The sequence shown here is derived from an EMBL/GenBank/DDBJ whole genome shotgun (WGS) entry which is preliminary data.</text>
</comment>
<organism evidence="3 4">
    <name type="scientific">Phormidesmis priestleyi Ana</name>
    <dbReference type="NCBI Taxonomy" id="1666911"/>
    <lineage>
        <taxon>Bacteria</taxon>
        <taxon>Bacillati</taxon>
        <taxon>Cyanobacteriota</taxon>
        <taxon>Cyanophyceae</taxon>
        <taxon>Leptolyngbyales</taxon>
        <taxon>Leptolyngbyaceae</taxon>
        <taxon>Phormidesmis</taxon>
    </lineage>
</organism>
<keyword evidence="2" id="KW-0732">Signal</keyword>
<gene>
    <name evidence="3" type="ORF">HLUCCA11_14265</name>
</gene>
<proteinExistence type="predicted"/>